<dbReference type="AlphaFoldDB" id="A0A0G2HQP0"/>
<name>A0A0G2HQP0_9EURO</name>
<comment type="caution">
    <text evidence="1">The sequence shown here is derived from an EMBL/GenBank/DDBJ whole genome shotgun (WGS) entry which is preliminary data.</text>
</comment>
<dbReference type="EMBL" id="LCZI01001613">
    <property type="protein sequence ID" value="KKZ59975.1"/>
    <property type="molecule type" value="Genomic_DNA"/>
</dbReference>
<reference evidence="2" key="1">
    <citation type="journal article" date="2015" name="PLoS Genet.">
        <title>The dynamic genome and transcriptome of the human fungal pathogen Blastomyces and close relative Emmonsia.</title>
        <authorList>
            <person name="Munoz J.F."/>
            <person name="Gauthier G.M."/>
            <person name="Desjardins C.A."/>
            <person name="Gallo J.E."/>
            <person name="Holder J."/>
            <person name="Sullivan T.D."/>
            <person name="Marty A.J."/>
            <person name="Carmen J.C."/>
            <person name="Chen Z."/>
            <person name="Ding L."/>
            <person name="Gujja S."/>
            <person name="Magrini V."/>
            <person name="Misas E."/>
            <person name="Mitreva M."/>
            <person name="Priest M."/>
            <person name="Saif S."/>
            <person name="Whiston E.A."/>
            <person name="Young S."/>
            <person name="Zeng Q."/>
            <person name="Goldman W.E."/>
            <person name="Mardis E.R."/>
            <person name="Taylor J.W."/>
            <person name="McEwen J.G."/>
            <person name="Clay O.K."/>
            <person name="Klein B.S."/>
            <person name="Cuomo C.A."/>
        </authorList>
    </citation>
    <scope>NUCLEOTIDE SEQUENCE [LARGE SCALE GENOMIC DNA]</scope>
    <source>
        <strain evidence="2">UAMH 3008</strain>
    </source>
</reference>
<dbReference type="VEuPathDB" id="FungiDB:EMCG_00817"/>
<accession>A0A0G2HQP0</accession>
<evidence type="ECO:0000313" key="2">
    <source>
        <dbReference type="Proteomes" id="UP000034164"/>
    </source>
</evidence>
<protein>
    <submittedName>
        <fullName evidence="1">Uncharacterized protein</fullName>
    </submittedName>
</protein>
<sequence length="117" mass="12928">MNLQAIRVDSSAIKYYFYSICARALYALYPDIYLIEGSKARENNASKNTAGSDTEVIFASSDQHFNAWMGIIPTGLAQRMADAVSPDGLLDNNKRTNSCCCCGSVKGARKQIKYAWK</sequence>
<organism evidence="1 2">
    <name type="scientific">[Emmonsia] crescens</name>
    <dbReference type="NCBI Taxonomy" id="73230"/>
    <lineage>
        <taxon>Eukaryota</taxon>
        <taxon>Fungi</taxon>
        <taxon>Dikarya</taxon>
        <taxon>Ascomycota</taxon>
        <taxon>Pezizomycotina</taxon>
        <taxon>Eurotiomycetes</taxon>
        <taxon>Eurotiomycetidae</taxon>
        <taxon>Onygenales</taxon>
        <taxon>Ajellomycetaceae</taxon>
        <taxon>Emergomyces</taxon>
    </lineage>
</organism>
<evidence type="ECO:0000313" key="1">
    <source>
        <dbReference type="EMBL" id="KKZ59975.1"/>
    </source>
</evidence>
<proteinExistence type="predicted"/>
<gene>
    <name evidence="1" type="ORF">EMCG_00817</name>
</gene>
<dbReference type="Proteomes" id="UP000034164">
    <property type="component" value="Unassembled WGS sequence"/>
</dbReference>